<gene>
    <name evidence="2" type="ORF">I5M32_02790</name>
</gene>
<feature type="transmembrane region" description="Helical" evidence="1">
    <location>
        <begin position="118"/>
        <end position="139"/>
    </location>
</feature>
<dbReference type="Proteomes" id="UP000660024">
    <property type="component" value="Unassembled WGS sequence"/>
</dbReference>
<evidence type="ECO:0000313" key="2">
    <source>
        <dbReference type="EMBL" id="MBK0381874.1"/>
    </source>
</evidence>
<dbReference type="RefSeq" id="WP_200584659.1">
    <property type="nucleotide sequence ID" value="NZ_JAEHFY010000003.1"/>
</dbReference>
<reference evidence="2 3" key="1">
    <citation type="submission" date="2020-12" db="EMBL/GenBank/DDBJ databases">
        <title>Bacterial novel species Pedobacter sp. SD-b isolated from soil.</title>
        <authorList>
            <person name="Jung H.-Y."/>
        </authorList>
    </citation>
    <scope>NUCLEOTIDE SEQUENCE [LARGE SCALE GENOMIC DNA]</scope>
    <source>
        <strain evidence="2 3">SD-b</strain>
    </source>
</reference>
<keyword evidence="1" id="KW-1133">Transmembrane helix</keyword>
<evidence type="ECO:0000256" key="1">
    <source>
        <dbReference type="SAM" id="Phobius"/>
    </source>
</evidence>
<protein>
    <submittedName>
        <fullName evidence="2">Uncharacterized protein</fullName>
    </submittedName>
</protein>
<keyword evidence="1" id="KW-0472">Membrane</keyword>
<organism evidence="2 3">
    <name type="scientific">Pedobacter segetis</name>
    <dbReference type="NCBI Taxonomy" id="2793069"/>
    <lineage>
        <taxon>Bacteria</taxon>
        <taxon>Pseudomonadati</taxon>
        <taxon>Bacteroidota</taxon>
        <taxon>Sphingobacteriia</taxon>
        <taxon>Sphingobacteriales</taxon>
        <taxon>Sphingobacteriaceae</taxon>
        <taxon>Pedobacter</taxon>
    </lineage>
</organism>
<accession>A0ABS1BG81</accession>
<dbReference type="EMBL" id="JAEHFY010000003">
    <property type="protein sequence ID" value="MBK0381874.1"/>
    <property type="molecule type" value="Genomic_DNA"/>
</dbReference>
<keyword evidence="1" id="KW-0812">Transmembrane</keyword>
<evidence type="ECO:0000313" key="3">
    <source>
        <dbReference type="Proteomes" id="UP000660024"/>
    </source>
</evidence>
<keyword evidence="3" id="KW-1185">Reference proteome</keyword>
<sequence>MNTEDKNMERENGAPLLAAIDQTNPFKVPENYFDDLSNKIIGEIKISALSKINTFITPHNYFDDLSNQIINQINLEKIKNNSTDFAVPDGYFEDAKLKILNAVKPQKKSFSKVIRFSFIRYAAAACILLMTSAGIYLNIHQTKNLSYQLSQVPDEEIESYLKQHTDNADVPLIIENLPEKPSFSSDKSNLTDEEILELINNTP</sequence>
<comment type="caution">
    <text evidence="2">The sequence shown here is derived from an EMBL/GenBank/DDBJ whole genome shotgun (WGS) entry which is preliminary data.</text>
</comment>
<proteinExistence type="predicted"/>
<name>A0ABS1BG81_9SPHI</name>